<reference evidence="1" key="1">
    <citation type="submission" date="2019-04" db="EMBL/GenBank/DDBJ databases">
        <authorList>
            <person name="Alioto T."/>
            <person name="Alioto T."/>
        </authorList>
    </citation>
    <scope>NUCLEOTIDE SEQUENCE [LARGE SCALE GENOMIC DNA]</scope>
</reference>
<evidence type="ECO:0000313" key="1">
    <source>
        <dbReference type="EMBL" id="VTJ67245.1"/>
    </source>
</evidence>
<proteinExistence type="predicted"/>
<evidence type="ECO:0000313" key="2">
    <source>
        <dbReference type="Proteomes" id="UP000335636"/>
    </source>
</evidence>
<name>A0A5E4BD14_MARMO</name>
<accession>A0A5E4BD14</accession>
<dbReference type="Proteomes" id="UP000335636">
    <property type="component" value="Unassembled WGS sequence"/>
</dbReference>
<dbReference type="AlphaFoldDB" id="A0A5E4BD14"/>
<comment type="caution">
    <text evidence="1">The sequence shown here is derived from an EMBL/GenBank/DDBJ whole genome shotgun (WGS) entry which is preliminary data.</text>
</comment>
<gene>
    <name evidence="1" type="ORF">MONAX_5E024818</name>
</gene>
<protein>
    <submittedName>
        <fullName evidence="1">Uncharacterized protein</fullName>
    </submittedName>
</protein>
<sequence length="117" mass="12044">MRCPPRALLQLAFAADCSRCGSPSAQIPEGPSPDTPVLFSLSFPHAVPGLAASAAHGAGSGGGNVNKSGFYSYLTLECRVHLLSARYQTPAAPNRVFIKAGCAKCVAEARASDAALR</sequence>
<keyword evidence="2" id="KW-1185">Reference proteome</keyword>
<organism evidence="1 2">
    <name type="scientific">Marmota monax</name>
    <name type="common">Woodchuck</name>
    <dbReference type="NCBI Taxonomy" id="9995"/>
    <lineage>
        <taxon>Eukaryota</taxon>
        <taxon>Metazoa</taxon>
        <taxon>Chordata</taxon>
        <taxon>Craniata</taxon>
        <taxon>Vertebrata</taxon>
        <taxon>Euteleostomi</taxon>
        <taxon>Mammalia</taxon>
        <taxon>Eutheria</taxon>
        <taxon>Euarchontoglires</taxon>
        <taxon>Glires</taxon>
        <taxon>Rodentia</taxon>
        <taxon>Sciuromorpha</taxon>
        <taxon>Sciuridae</taxon>
        <taxon>Xerinae</taxon>
        <taxon>Marmotini</taxon>
        <taxon>Marmota</taxon>
    </lineage>
</organism>
<dbReference type="EMBL" id="CABDUW010000367">
    <property type="protein sequence ID" value="VTJ67245.1"/>
    <property type="molecule type" value="Genomic_DNA"/>
</dbReference>